<dbReference type="AlphaFoldDB" id="A0A381SPY7"/>
<accession>A0A381SPY7</accession>
<organism evidence="2">
    <name type="scientific">marine metagenome</name>
    <dbReference type="NCBI Taxonomy" id="408172"/>
    <lineage>
        <taxon>unclassified sequences</taxon>
        <taxon>metagenomes</taxon>
        <taxon>ecological metagenomes</taxon>
    </lineage>
</organism>
<keyword evidence="1" id="KW-0472">Membrane</keyword>
<reference evidence="2" key="1">
    <citation type="submission" date="2018-05" db="EMBL/GenBank/DDBJ databases">
        <authorList>
            <person name="Lanie J.A."/>
            <person name="Ng W.-L."/>
            <person name="Kazmierczak K.M."/>
            <person name="Andrzejewski T.M."/>
            <person name="Davidsen T.M."/>
            <person name="Wayne K.J."/>
            <person name="Tettelin H."/>
            <person name="Glass J.I."/>
            <person name="Rusch D."/>
            <person name="Podicherti R."/>
            <person name="Tsui H.-C.T."/>
            <person name="Winkler M.E."/>
        </authorList>
    </citation>
    <scope>NUCLEOTIDE SEQUENCE</scope>
</reference>
<feature type="transmembrane region" description="Helical" evidence="1">
    <location>
        <begin position="58"/>
        <end position="78"/>
    </location>
</feature>
<sequence>MLEGIGRYEILGTLAGGGQGTVYPGKEAEEMSTDSEHVVMTLGRRLIRWVKSHRSSTFAALTFAVSVSLALFFGISGLREPSPKMTYEILRETDVLDVRTSLKDLQITFQNEDIQAENLNLRIYAMRVTNNGETDILQTQYDHDQIWGLQVLDGRIIESRIIQSSSEYLRSKANPQVIRENIVQFEKAIIERGQFFAFNMLVVHPKDITPEIIPLGKIAGIDEIVITWSQVEPDGPGLISELFGGGKTLQAIRAIVFFAGAVVVLGLFAMMVLAYSFLGSALRKRKVTRSVALKAVRNQRQRDLLHEVFLHHGVTGVRDLREKLGNSERLELESTLLGTVVLAGESEFRIPPSYYAARFLEEAEILVTQDDKQIGPDPEFQTHLDLFLEELNNSRFFL</sequence>
<name>A0A381SPY7_9ZZZZ</name>
<keyword evidence="1" id="KW-1133">Transmembrane helix</keyword>
<protein>
    <submittedName>
        <fullName evidence="2">Uncharacterized protein</fullName>
    </submittedName>
</protein>
<proteinExistence type="predicted"/>
<evidence type="ECO:0000313" key="2">
    <source>
        <dbReference type="EMBL" id="SVA06056.1"/>
    </source>
</evidence>
<keyword evidence="1" id="KW-0812">Transmembrane</keyword>
<evidence type="ECO:0000256" key="1">
    <source>
        <dbReference type="SAM" id="Phobius"/>
    </source>
</evidence>
<gene>
    <name evidence="2" type="ORF">METZ01_LOCUS58910</name>
</gene>
<dbReference type="EMBL" id="UINC01003406">
    <property type="protein sequence ID" value="SVA06056.1"/>
    <property type="molecule type" value="Genomic_DNA"/>
</dbReference>
<feature type="transmembrane region" description="Helical" evidence="1">
    <location>
        <begin position="255"/>
        <end position="278"/>
    </location>
</feature>